<dbReference type="SMART" id="SM00028">
    <property type="entry name" value="TPR"/>
    <property type="match status" value="7"/>
</dbReference>
<reference evidence="5" key="1">
    <citation type="journal article" date="2019" name="Int. J. Syst. Evol. Microbiol.">
        <title>The Global Catalogue of Microorganisms (GCM) 10K type strain sequencing project: providing services to taxonomists for standard genome sequencing and annotation.</title>
        <authorList>
            <consortium name="The Broad Institute Genomics Platform"/>
            <consortium name="The Broad Institute Genome Sequencing Center for Infectious Disease"/>
            <person name="Wu L."/>
            <person name="Ma J."/>
        </authorList>
    </citation>
    <scope>NUCLEOTIDE SEQUENCE [LARGE SCALE GENOMIC DNA]</scope>
    <source>
        <strain evidence="5">KCTC 42424</strain>
    </source>
</reference>
<dbReference type="PROSITE" id="PS50005">
    <property type="entry name" value="TPR"/>
    <property type="match status" value="1"/>
</dbReference>
<keyword evidence="5" id="KW-1185">Reference proteome</keyword>
<evidence type="ECO:0000256" key="2">
    <source>
        <dbReference type="SAM" id="MobiDB-lite"/>
    </source>
</evidence>
<evidence type="ECO:0000256" key="1">
    <source>
        <dbReference type="PROSITE-ProRule" id="PRU00339"/>
    </source>
</evidence>
<feature type="region of interest" description="Disordered" evidence="2">
    <location>
        <begin position="76"/>
        <end position="97"/>
    </location>
</feature>
<dbReference type="EMBL" id="JBHRYB010000003">
    <property type="protein sequence ID" value="MFC3679192.1"/>
    <property type="molecule type" value="Genomic_DNA"/>
</dbReference>
<dbReference type="InterPro" id="IPR019734">
    <property type="entry name" value="TPR_rpt"/>
</dbReference>
<dbReference type="PROSITE" id="PS51257">
    <property type="entry name" value="PROKAR_LIPOPROTEIN"/>
    <property type="match status" value="1"/>
</dbReference>
<dbReference type="SUPFAM" id="SSF48452">
    <property type="entry name" value="TPR-like"/>
    <property type="match status" value="3"/>
</dbReference>
<gene>
    <name evidence="4" type="ORF">ACFOMG_03595</name>
</gene>
<proteinExistence type="predicted"/>
<comment type="caution">
    <text evidence="4">The sequence shown here is derived from an EMBL/GenBank/DDBJ whole genome shotgun (WGS) entry which is preliminary data.</text>
</comment>
<evidence type="ECO:0000313" key="5">
    <source>
        <dbReference type="Proteomes" id="UP001595722"/>
    </source>
</evidence>
<keyword evidence="1" id="KW-0802">TPR repeat</keyword>
<dbReference type="Pfam" id="PF13432">
    <property type="entry name" value="TPR_16"/>
    <property type="match status" value="3"/>
</dbReference>
<dbReference type="Pfam" id="PF14559">
    <property type="entry name" value="TPR_19"/>
    <property type="match status" value="1"/>
</dbReference>
<dbReference type="Proteomes" id="UP001595722">
    <property type="component" value="Unassembled WGS sequence"/>
</dbReference>
<accession>A0ABV7VQN7</accession>
<protein>
    <submittedName>
        <fullName evidence="4">Tetratricopeptide repeat protein</fullName>
    </submittedName>
</protein>
<evidence type="ECO:0000256" key="3">
    <source>
        <dbReference type="SAM" id="SignalP"/>
    </source>
</evidence>
<feature type="signal peptide" evidence="3">
    <location>
        <begin position="1"/>
        <end position="21"/>
    </location>
</feature>
<sequence length="939" mass="107695">MKSTMRLLLPVAISSAMIACSSQGTIGSLDQVETEELQEVEIDKLNHQQIRDQYQEILGLVDDDYIKEQIERRISGVHMQEGDSRSASPNSPPEQGYYRNAIASYRDILEKYPNSPDNAEVLYQLAKAYDLEGQPDNALAMMNRLEKYHPDYEHMPEVYFRMGDLHFNAERYPQAERAYRKTAQYNSSSLNNNAHYMLGWALYKQGAFDKALDEYSFVLNALYRADGSTAELNNVEQSLVNDTLHSMSLALVNLGGAEAIRDVDSLRDKPFVWRLYQQLAGFYLNKNLYSDSAATYREYIERFPMRERASRFHTELISVYVKGAFPKLVLQEKENYADLYGPDSDYYRQFPQLQAQIGDDLKGYYVELATHYHSKGQQALAKLKKKPKETHLAEVGSESLTSAADFYQRYLALFSGPESARIRYKKAEALFENGQYGLAAGEYQQVAYGDADYELANKAGYAAIVSYQKHIAQLEQQQADQQQIDSWRADSLASMLQFTEVFHKDSRSPAVLTNASQAMFTLKQYERAIKVASDLLQNVKGLNNDLKKTAFGILAQSRFSLKQYQLAKNNYLAQRKLARAGSKEYREISNNIAASVYQHAQQLKEQDQSQAINELLSLKKLAPATDLRVVAQYDAASMLLAEKRWDDAITELRQLKQAYPKHKLAAEFPRKLAFAYESQKDWPQALAAYEYLQAKDPQPGVRQEALFVAAGLAEKTGNDNKAIDYYRDYAHKYEQPFDNRMEARYKLASLYEKAKDRNRQLFWLRRVIAGDKSAGDQRTERSQWLGAWANAKYGDYFAWEFNRRSIRLPIEKSINRKNGFLQDAATRYSMAADYGILEFVSLSNQKLARLYENFSDDLIKAPVPKELPAADKALFAQILQQQAEPFTALAADYYMANVELAWQGHYNNWIQQSFDAMRRLSPLRFDQTEQVAKYGDEIR</sequence>
<dbReference type="InterPro" id="IPR011990">
    <property type="entry name" value="TPR-like_helical_dom_sf"/>
</dbReference>
<dbReference type="RefSeq" id="WP_376864851.1">
    <property type="nucleotide sequence ID" value="NZ_JBHRYB010000003.1"/>
</dbReference>
<dbReference type="Gene3D" id="1.25.40.10">
    <property type="entry name" value="Tetratricopeptide repeat domain"/>
    <property type="match status" value="5"/>
</dbReference>
<evidence type="ECO:0000313" key="4">
    <source>
        <dbReference type="EMBL" id="MFC3679192.1"/>
    </source>
</evidence>
<name>A0ABV7VQN7_9GAMM</name>
<feature type="chain" id="PRO_5045691467" evidence="3">
    <location>
        <begin position="22"/>
        <end position="939"/>
    </location>
</feature>
<feature type="repeat" description="TPR" evidence="1">
    <location>
        <begin position="156"/>
        <end position="189"/>
    </location>
</feature>
<organism evidence="4 5">
    <name type="scientific">Bacterioplanoides pacificum</name>
    <dbReference type="NCBI Taxonomy" id="1171596"/>
    <lineage>
        <taxon>Bacteria</taxon>
        <taxon>Pseudomonadati</taxon>
        <taxon>Pseudomonadota</taxon>
        <taxon>Gammaproteobacteria</taxon>
        <taxon>Oceanospirillales</taxon>
        <taxon>Oceanospirillaceae</taxon>
        <taxon>Bacterioplanoides</taxon>
    </lineage>
</organism>
<dbReference type="Pfam" id="PF13174">
    <property type="entry name" value="TPR_6"/>
    <property type="match status" value="1"/>
</dbReference>
<keyword evidence="3" id="KW-0732">Signal</keyword>